<reference evidence="1" key="1">
    <citation type="submission" date="2024-04" db="EMBL/GenBank/DDBJ databases">
        <authorList>
            <consortium name="Molecular Ecology Group"/>
        </authorList>
    </citation>
    <scope>NUCLEOTIDE SEQUENCE</scope>
</reference>
<dbReference type="EMBL" id="OZ034832">
    <property type="protein sequence ID" value="CAL1689246.1"/>
    <property type="molecule type" value="Genomic_DNA"/>
</dbReference>
<organism evidence="1 2">
    <name type="scientific">Lasius platythorax</name>
    <dbReference type="NCBI Taxonomy" id="488582"/>
    <lineage>
        <taxon>Eukaryota</taxon>
        <taxon>Metazoa</taxon>
        <taxon>Ecdysozoa</taxon>
        <taxon>Arthropoda</taxon>
        <taxon>Hexapoda</taxon>
        <taxon>Insecta</taxon>
        <taxon>Pterygota</taxon>
        <taxon>Neoptera</taxon>
        <taxon>Endopterygota</taxon>
        <taxon>Hymenoptera</taxon>
        <taxon>Apocrita</taxon>
        <taxon>Aculeata</taxon>
        <taxon>Formicoidea</taxon>
        <taxon>Formicidae</taxon>
        <taxon>Formicinae</taxon>
        <taxon>Lasius</taxon>
        <taxon>Lasius</taxon>
    </lineage>
</organism>
<sequence>MANSRNQTNRNPLRRMEPAFLRFRARNIPTASPLFSSFATHLRGIPRVAPVTRLYSRSFCLIPENYSPTGYNTMTICAQGN</sequence>
<protein>
    <submittedName>
        <fullName evidence="1">Uncharacterized protein</fullName>
    </submittedName>
</protein>
<dbReference type="AlphaFoldDB" id="A0AAV2PBV6"/>
<keyword evidence="2" id="KW-1185">Reference proteome</keyword>
<proteinExistence type="predicted"/>
<dbReference type="Proteomes" id="UP001497644">
    <property type="component" value="Chromosome 9"/>
</dbReference>
<accession>A0AAV2PBV6</accession>
<evidence type="ECO:0000313" key="2">
    <source>
        <dbReference type="Proteomes" id="UP001497644"/>
    </source>
</evidence>
<evidence type="ECO:0000313" key="1">
    <source>
        <dbReference type="EMBL" id="CAL1689246.1"/>
    </source>
</evidence>
<name>A0AAV2PBV6_9HYME</name>
<gene>
    <name evidence="1" type="ORF">LPLAT_LOCUS14208</name>
</gene>